<dbReference type="Gene3D" id="3.30.70.260">
    <property type="match status" value="1"/>
</dbReference>
<dbReference type="AlphaFoldDB" id="A0A8J6N7L2"/>
<dbReference type="GO" id="GO:0042594">
    <property type="term" value="P:response to starvation"/>
    <property type="evidence" value="ECO:0007669"/>
    <property type="project" value="TreeGrafter"/>
</dbReference>
<dbReference type="SUPFAM" id="SSF55021">
    <property type="entry name" value="ACT-like"/>
    <property type="match status" value="1"/>
</dbReference>
<proteinExistence type="inferred from homology"/>
<dbReference type="Gene3D" id="3.30.460.10">
    <property type="entry name" value="Beta Polymerase, domain 2"/>
    <property type="match status" value="1"/>
</dbReference>
<dbReference type="PROSITE" id="PS51671">
    <property type="entry name" value="ACT"/>
    <property type="match status" value="1"/>
</dbReference>
<dbReference type="CDD" id="cd04876">
    <property type="entry name" value="ACT_RelA-SpoT"/>
    <property type="match status" value="1"/>
</dbReference>
<dbReference type="Pfam" id="PF02824">
    <property type="entry name" value="TGS"/>
    <property type="match status" value="1"/>
</dbReference>
<dbReference type="CDD" id="cd01668">
    <property type="entry name" value="TGS_RSH"/>
    <property type="match status" value="1"/>
</dbReference>
<dbReference type="Pfam" id="PF19296">
    <property type="entry name" value="RelA_AH_RIS"/>
    <property type="match status" value="1"/>
</dbReference>
<dbReference type="InterPro" id="IPR033655">
    <property type="entry name" value="TGS_RelA/SpoT"/>
</dbReference>
<dbReference type="GO" id="GO:0005886">
    <property type="term" value="C:plasma membrane"/>
    <property type="evidence" value="ECO:0007669"/>
    <property type="project" value="TreeGrafter"/>
</dbReference>
<dbReference type="InterPro" id="IPR002912">
    <property type="entry name" value="ACT_dom"/>
</dbReference>
<dbReference type="PROSITE" id="PS51880">
    <property type="entry name" value="TGS"/>
    <property type="match status" value="1"/>
</dbReference>
<dbReference type="PANTHER" id="PTHR21262">
    <property type="entry name" value="GUANOSINE-3',5'-BIS DIPHOSPHATE 3'-PYROPHOSPHOHYDROLASE"/>
    <property type="match status" value="1"/>
</dbReference>
<dbReference type="InterPro" id="IPR045865">
    <property type="entry name" value="ACT-like_dom_sf"/>
</dbReference>
<dbReference type="PROSITE" id="PS51831">
    <property type="entry name" value="HD"/>
    <property type="match status" value="1"/>
</dbReference>
<dbReference type="GO" id="GO:0015949">
    <property type="term" value="P:nucleobase-containing small molecule interconversion"/>
    <property type="evidence" value="ECO:0007669"/>
    <property type="project" value="UniProtKB-ARBA"/>
</dbReference>
<dbReference type="FunFam" id="1.10.3210.10:FF:000001">
    <property type="entry name" value="GTP pyrophosphokinase RelA"/>
    <property type="match status" value="1"/>
</dbReference>
<dbReference type="InterPro" id="IPR012676">
    <property type="entry name" value="TGS-like"/>
</dbReference>
<dbReference type="Proteomes" id="UP000599024">
    <property type="component" value="Unassembled WGS sequence"/>
</dbReference>
<dbReference type="InterPro" id="IPR007685">
    <property type="entry name" value="RelA_SpoT"/>
</dbReference>
<evidence type="ECO:0000259" key="3">
    <source>
        <dbReference type="PROSITE" id="PS51831"/>
    </source>
</evidence>
<dbReference type="InterPro" id="IPR043519">
    <property type="entry name" value="NT_sf"/>
</dbReference>
<dbReference type="InterPro" id="IPR004811">
    <property type="entry name" value="RelA/Spo_fam"/>
</dbReference>
<comment type="caution">
    <text evidence="5">The sequence shown here is derived from an EMBL/GenBank/DDBJ whole genome shotgun (WGS) entry which is preliminary data.</text>
</comment>
<evidence type="ECO:0000259" key="2">
    <source>
        <dbReference type="PROSITE" id="PS51671"/>
    </source>
</evidence>
<dbReference type="InterPro" id="IPR012675">
    <property type="entry name" value="Beta-grasp_dom_sf"/>
</dbReference>
<organism evidence="5 6">
    <name type="scientific">Candidatus Desulfatifera sulfidica</name>
    <dbReference type="NCBI Taxonomy" id="2841691"/>
    <lineage>
        <taxon>Bacteria</taxon>
        <taxon>Pseudomonadati</taxon>
        <taxon>Thermodesulfobacteriota</taxon>
        <taxon>Desulfobulbia</taxon>
        <taxon>Desulfobulbales</taxon>
        <taxon>Desulfobulbaceae</taxon>
        <taxon>Candidatus Desulfatifera</taxon>
    </lineage>
</organism>
<dbReference type="FunFam" id="3.30.460.10:FF:000001">
    <property type="entry name" value="GTP pyrophosphokinase RelA"/>
    <property type="match status" value="1"/>
</dbReference>
<evidence type="ECO:0000313" key="5">
    <source>
        <dbReference type="EMBL" id="MBC8208228.1"/>
    </source>
</evidence>
<feature type="domain" description="ACT" evidence="2">
    <location>
        <begin position="650"/>
        <end position="722"/>
    </location>
</feature>
<dbReference type="SUPFAM" id="SSF81271">
    <property type="entry name" value="TGS-like"/>
    <property type="match status" value="1"/>
</dbReference>
<comment type="function">
    <text evidence="1">In eubacteria ppGpp (guanosine 3'-diphosphate 5'-diphosphate) is a mediator of the stringent response that coordinates a variety of cellular activities in response to changes in nutritional abundance.</text>
</comment>
<sequence length="722" mass="80530">MATPNGLKILAGSYLHGIDLAPIDKAWELVLKVHGDKVHFSGEPYVDHALEVASTLASMHMDLDTVVAGLLHGTLKDGVKLADLRHDFGSAVAEIVDGSTRITNVQYNNRLAHQAENVRKMLLAIAADIRVLLVKLADRLQDMCTLEAVPLDQQKNVARETMDLYAPLAGRLGIDWLKRELEDLSFRFLHPDEFAELSAKLESSLGERQRYVDEVLAIFNQKLAESHILPTRIFGRPKHLYSIYKKLLVQKISLDKVYDKVAFRIIVHSVKDCYEALGVVHANWAPVQGRIKDFVSVPKGNNYQSLHTTVVGPRGQFIEIQIRTEQMDRVAQEGVAAHWAYKEGQGVNVSDAKLFKELKKLVKTLQEVEDPREFLDSVRGELYEPEVYALTPGGEVKEFPLGSCPVDFAYSVHTAVGDHCAGAKVNGRLVPLKYELQNGDIVEIVTSKNQRPRRGWLAFLKTTRARSRVRSWLRREENEKALNLGREICDRELKNHHTTLKKMVKSGHIKLLLKELRSNSLDDLLTKVGAGVITLQHLVKALQPIEMRGVQEQPSELTSEELAGLKRDDHGGAATKAPSAVISIDGIDDMLIKLSQCCNPVPGDAIVGFITTGRGISIHKAECPNLLTTDPQRWMDVAWAETDRGQYRAELQVTAENRRGTIAAISSVVSADDANIVEISARTTLADTVEIRIVLEVANLKHLQKVLTHLRQEEHVISVRRS</sequence>
<feature type="domain" description="HD" evidence="3">
    <location>
        <begin position="45"/>
        <end position="143"/>
    </location>
</feature>
<dbReference type="InterPro" id="IPR006674">
    <property type="entry name" value="HD_domain"/>
</dbReference>
<evidence type="ECO:0000259" key="4">
    <source>
        <dbReference type="PROSITE" id="PS51880"/>
    </source>
</evidence>
<dbReference type="NCBIfam" id="TIGR00691">
    <property type="entry name" value="spoT_relA"/>
    <property type="match status" value="1"/>
</dbReference>
<comment type="similarity">
    <text evidence="1">Belongs to the relA/spoT family.</text>
</comment>
<dbReference type="SUPFAM" id="SSF81301">
    <property type="entry name" value="Nucleotidyltransferase"/>
    <property type="match status" value="1"/>
</dbReference>
<dbReference type="PANTHER" id="PTHR21262:SF36">
    <property type="entry name" value="BIFUNCTIONAL (P)PPGPP SYNTHASE_HYDROLASE SPOT"/>
    <property type="match status" value="1"/>
</dbReference>
<dbReference type="EMBL" id="JACNLK010000031">
    <property type="protein sequence ID" value="MBC8208228.1"/>
    <property type="molecule type" value="Genomic_DNA"/>
</dbReference>
<dbReference type="Gene3D" id="1.10.3210.10">
    <property type="entry name" value="Hypothetical protein af1432"/>
    <property type="match status" value="1"/>
</dbReference>
<dbReference type="GO" id="GO:0008728">
    <property type="term" value="F:GTP diphosphokinase activity"/>
    <property type="evidence" value="ECO:0007669"/>
    <property type="project" value="TreeGrafter"/>
</dbReference>
<dbReference type="Gene3D" id="3.10.20.30">
    <property type="match status" value="1"/>
</dbReference>
<dbReference type="GO" id="GO:0015969">
    <property type="term" value="P:guanosine tetraphosphate metabolic process"/>
    <property type="evidence" value="ECO:0007669"/>
    <property type="project" value="InterPro"/>
</dbReference>
<reference evidence="5 6" key="1">
    <citation type="submission" date="2020-08" db="EMBL/GenBank/DDBJ databases">
        <title>Bridging the membrane lipid divide: bacteria of the FCB group superphylum have the potential to synthesize archaeal ether lipids.</title>
        <authorList>
            <person name="Villanueva L."/>
            <person name="Von Meijenfeldt F.A.B."/>
            <person name="Westbye A.B."/>
            <person name="Yadav S."/>
            <person name="Hopmans E.C."/>
            <person name="Dutilh B.E."/>
            <person name="Sinninghe Damste J.S."/>
        </authorList>
    </citation>
    <scope>NUCLEOTIDE SEQUENCE [LARGE SCALE GENOMIC DNA]</scope>
    <source>
        <strain evidence="5">NIOZ-UU81</strain>
    </source>
</reference>
<dbReference type="Pfam" id="PF13291">
    <property type="entry name" value="ACT_4"/>
    <property type="match status" value="1"/>
</dbReference>
<dbReference type="GO" id="GO:0008893">
    <property type="term" value="F:guanosine-3',5'-bis(diphosphate) 3'-diphosphatase activity"/>
    <property type="evidence" value="ECO:0007669"/>
    <property type="project" value="TreeGrafter"/>
</dbReference>
<feature type="domain" description="TGS" evidence="4">
    <location>
        <begin position="384"/>
        <end position="446"/>
    </location>
</feature>
<dbReference type="SMART" id="SM00954">
    <property type="entry name" value="RelA_SpoT"/>
    <property type="match status" value="1"/>
</dbReference>
<dbReference type="Pfam" id="PF13328">
    <property type="entry name" value="HD_4"/>
    <property type="match status" value="1"/>
</dbReference>
<gene>
    <name evidence="5" type="ORF">H8E79_03545</name>
</gene>
<dbReference type="FunFam" id="3.10.20.30:FF:000002">
    <property type="entry name" value="GTP pyrophosphokinase (RelA/SpoT)"/>
    <property type="match status" value="1"/>
</dbReference>
<evidence type="ECO:0000313" key="6">
    <source>
        <dbReference type="Proteomes" id="UP000599024"/>
    </source>
</evidence>
<dbReference type="SUPFAM" id="SSF109604">
    <property type="entry name" value="HD-domain/PDEase-like"/>
    <property type="match status" value="1"/>
</dbReference>
<dbReference type="InterPro" id="IPR045600">
    <property type="entry name" value="RelA/SpoT_AH_RIS"/>
</dbReference>
<accession>A0A8J6N7L2</accession>
<dbReference type="InterPro" id="IPR004095">
    <property type="entry name" value="TGS"/>
</dbReference>
<dbReference type="Pfam" id="PF04607">
    <property type="entry name" value="RelA_SpoT"/>
    <property type="match status" value="1"/>
</dbReference>
<protein>
    <submittedName>
        <fullName evidence="5">Bifunctional (P)ppGpp synthetase/guanosine-3',5'-bis(Diphosphate) 3'-pyrophosphohydrolase</fullName>
    </submittedName>
</protein>
<dbReference type="CDD" id="cd05399">
    <property type="entry name" value="NT_Rel-Spo_like"/>
    <property type="match status" value="1"/>
</dbReference>
<evidence type="ECO:0000256" key="1">
    <source>
        <dbReference type="RuleBase" id="RU003847"/>
    </source>
</evidence>
<name>A0A8J6N7L2_9BACT</name>